<name>A0ABT0AY72_9SPHN</name>
<evidence type="ECO:0000313" key="4">
    <source>
        <dbReference type="Proteomes" id="UP001162880"/>
    </source>
</evidence>
<evidence type="ECO:0000256" key="1">
    <source>
        <dbReference type="ARBA" id="ARBA00006738"/>
    </source>
</evidence>
<dbReference type="InterPro" id="IPR011856">
    <property type="entry name" value="tRNA_endonuc-like_dom_sf"/>
</dbReference>
<comment type="similarity">
    <text evidence="1 2">Belongs to the UPF0102 family.</text>
</comment>
<comment type="caution">
    <text evidence="3">The sequence shown here is derived from an EMBL/GenBank/DDBJ whole genome shotgun (WGS) entry which is preliminary data.</text>
</comment>
<dbReference type="InterPro" id="IPR011335">
    <property type="entry name" value="Restrct_endonuc-II-like"/>
</dbReference>
<proteinExistence type="inferred from homology"/>
<dbReference type="HAMAP" id="MF_00048">
    <property type="entry name" value="UPF0102"/>
    <property type="match status" value="1"/>
</dbReference>
<dbReference type="Proteomes" id="UP001162880">
    <property type="component" value="Unassembled WGS sequence"/>
</dbReference>
<dbReference type="Pfam" id="PF02021">
    <property type="entry name" value="UPF0102"/>
    <property type="match status" value="1"/>
</dbReference>
<protein>
    <recommendedName>
        <fullName evidence="2">UPF0102 protein MTR64_04125</fullName>
    </recommendedName>
</protein>
<dbReference type="RefSeq" id="WP_243991137.1">
    <property type="nucleotide sequence ID" value="NZ_JALHLE010000005.1"/>
</dbReference>
<dbReference type="PANTHER" id="PTHR34039">
    <property type="entry name" value="UPF0102 PROTEIN YRAN"/>
    <property type="match status" value="1"/>
</dbReference>
<dbReference type="PANTHER" id="PTHR34039:SF1">
    <property type="entry name" value="UPF0102 PROTEIN YRAN"/>
    <property type="match status" value="1"/>
</dbReference>
<dbReference type="Gene3D" id="3.40.1350.10">
    <property type="match status" value="1"/>
</dbReference>
<evidence type="ECO:0000313" key="3">
    <source>
        <dbReference type="EMBL" id="MCJ2177737.1"/>
    </source>
</evidence>
<dbReference type="InterPro" id="IPR003509">
    <property type="entry name" value="UPF0102_YraN-like"/>
</dbReference>
<gene>
    <name evidence="3" type="ORF">MTR64_04125</name>
</gene>
<dbReference type="EMBL" id="JALHLE010000005">
    <property type="protein sequence ID" value="MCJ2177737.1"/>
    <property type="molecule type" value="Genomic_DNA"/>
</dbReference>
<dbReference type="SUPFAM" id="SSF52980">
    <property type="entry name" value="Restriction endonuclease-like"/>
    <property type="match status" value="1"/>
</dbReference>
<accession>A0ABT0AY72</accession>
<evidence type="ECO:0000256" key="2">
    <source>
        <dbReference type="HAMAP-Rule" id="MF_00048"/>
    </source>
</evidence>
<organism evidence="3 4">
    <name type="scientific">Novosphingobium album</name>
    <name type="common">ex Hu et al. 2023</name>
    <dbReference type="NCBI Taxonomy" id="2930093"/>
    <lineage>
        <taxon>Bacteria</taxon>
        <taxon>Pseudomonadati</taxon>
        <taxon>Pseudomonadota</taxon>
        <taxon>Alphaproteobacteria</taxon>
        <taxon>Sphingomonadales</taxon>
        <taxon>Sphingomonadaceae</taxon>
        <taxon>Novosphingobium</taxon>
    </lineage>
</organism>
<sequence length="120" mass="13596">MNRNRARAEKAGRRGEAWAAFYLWLSGWRVLARRVRSARGEIDIVARRGRTVCFVEVKWRASGTELDRAVSPASLRRVAAAAEAIAPRFARPADTQRIDVIFVSPGRWPRRLVNVWQPGA</sequence>
<keyword evidence="4" id="KW-1185">Reference proteome</keyword>
<reference evidence="3" key="1">
    <citation type="submission" date="2022-03" db="EMBL/GenBank/DDBJ databases">
        <title>Identification of a novel bacterium isolated from mangrove sediments.</title>
        <authorList>
            <person name="Pan X."/>
        </authorList>
    </citation>
    <scope>NUCLEOTIDE SEQUENCE</scope>
    <source>
        <strain evidence="3">B2580</strain>
    </source>
</reference>